<dbReference type="CDD" id="cd07812">
    <property type="entry name" value="SRPBCC"/>
    <property type="match status" value="1"/>
</dbReference>
<dbReference type="RefSeq" id="WP_378590798.1">
    <property type="nucleotide sequence ID" value="NZ_JBHSKD010000014.1"/>
</dbReference>
<gene>
    <name evidence="1" type="ORF">ACFPGP_13155</name>
</gene>
<name>A0ABW0BK26_9ACTN</name>
<accession>A0ABW0BK26</accession>
<comment type="caution">
    <text evidence="1">The sequence shown here is derived from an EMBL/GenBank/DDBJ whole genome shotgun (WGS) entry which is preliminary data.</text>
</comment>
<proteinExistence type="predicted"/>
<sequence length="144" mass="16246">MSSTTRHIDATPEHVWEVLADGWLYPLWVVGASRMREVDDHWPEVGSRLHHSVGSWPALLDDDTEVLEVRPGRSLTLRARGWPAGEAHVEIHLEPAGRGTTVRVVEDVVAGPGRFVPQPLRALPITWRNVEGLRRLAYVCERRP</sequence>
<dbReference type="Proteomes" id="UP001596087">
    <property type="component" value="Unassembled WGS sequence"/>
</dbReference>
<keyword evidence="2" id="KW-1185">Reference proteome</keyword>
<evidence type="ECO:0000313" key="2">
    <source>
        <dbReference type="Proteomes" id="UP001596087"/>
    </source>
</evidence>
<reference evidence="2" key="1">
    <citation type="journal article" date="2019" name="Int. J. Syst. Evol. Microbiol.">
        <title>The Global Catalogue of Microorganisms (GCM) 10K type strain sequencing project: providing services to taxonomists for standard genome sequencing and annotation.</title>
        <authorList>
            <consortium name="The Broad Institute Genomics Platform"/>
            <consortium name="The Broad Institute Genome Sequencing Center for Infectious Disease"/>
            <person name="Wu L."/>
            <person name="Ma J."/>
        </authorList>
    </citation>
    <scope>NUCLEOTIDE SEQUENCE [LARGE SCALE GENOMIC DNA]</scope>
    <source>
        <strain evidence="2">DFY41</strain>
    </source>
</reference>
<dbReference type="SUPFAM" id="SSF55961">
    <property type="entry name" value="Bet v1-like"/>
    <property type="match status" value="1"/>
</dbReference>
<dbReference type="InterPro" id="IPR019587">
    <property type="entry name" value="Polyketide_cyclase/dehydratase"/>
</dbReference>
<protein>
    <submittedName>
        <fullName evidence="1">SRPBCC domain-containing protein</fullName>
    </submittedName>
</protein>
<organism evidence="1 2">
    <name type="scientific">Nocardioides taihuensis</name>
    <dbReference type="NCBI Taxonomy" id="1835606"/>
    <lineage>
        <taxon>Bacteria</taxon>
        <taxon>Bacillati</taxon>
        <taxon>Actinomycetota</taxon>
        <taxon>Actinomycetes</taxon>
        <taxon>Propionibacteriales</taxon>
        <taxon>Nocardioidaceae</taxon>
        <taxon>Nocardioides</taxon>
    </lineage>
</organism>
<dbReference type="InterPro" id="IPR023393">
    <property type="entry name" value="START-like_dom_sf"/>
</dbReference>
<evidence type="ECO:0000313" key="1">
    <source>
        <dbReference type="EMBL" id="MFC5177625.1"/>
    </source>
</evidence>
<dbReference type="EMBL" id="JBHSKD010000014">
    <property type="protein sequence ID" value="MFC5177625.1"/>
    <property type="molecule type" value="Genomic_DNA"/>
</dbReference>
<dbReference type="Gene3D" id="3.30.530.20">
    <property type="match status" value="1"/>
</dbReference>
<dbReference type="Pfam" id="PF10604">
    <property type="entry name" value="Polyketide_cyc2"/>
    <property type="match status" value="1"/>
</dbReference>